<gene>
    <name evidence="14" type="ORF">RchiOBHm_Chr6g0287311</name>
</gene>
<dbReference type="SUPFAM" id="SSF51126">
    <property type="entry name" value="Pectin lyase-like"/>
    <property type="match status" value="1"/>
</dbReference>
<evidence type="ECO:0000256" key="6">
    <source>
        <dbReference type="ARBA" id="ARBA00022729"/>
    </source>
</evidence>
<keyword evidence="7 12" id="KW-0378">Hydrolase</keyword>
<keyword evidence="6 13" id="KW-0732">Signal</keyword>
<dbReference type="GO" id="GO:0009901">
    <property type="term" value="P:anther dehiscence"/>
    <property type="evidence" value="ECO:0007669"/>
    <property type="project" value="UniProtKB-ARBA"/>
</dbReference>
<dbReference type="Gene3D" id="2.160.20.10">
    <property type="entry name" value="Single-stranded right-handed beta-helix, Pectin lyase-like"/>
    <property type="match status" value="1"/>
</dbReference>
<dbReference type="EMBL" id="PDCK01000044">
    <property type="protein sequence ID" value="PRQ25772.1"/>
    <property type="molecule type" value="Genomic_DNA"/>
</dbReference>
<comment type="caution">
    <text evidence="14">The sequence shown here is derived from an EMBL/GenBank/DDBJ whole genome shotgun (WGS) entry which is preliminary data.</text>
</comment>
<evidence type="ECO:0000256" key="7">
    <source>
        <dbReference type="ARBA" id="ARBA00022801"/>
    </source>
</evidence>
<evidence type="ECO:0000256" key="2">
    <source>
        <dbReference type="ARBA" id="ARBA00008834"/>
    </source>
</evidence>
<sequence length="442" mass="47616">MALMGPLLLFCVLLVLSLSSSCYSSSFQENSLLHSYVDDAYREATGFFGSGAAHPSYTSILENLKFSDRINLRTRLFSTSSSVKKVSVDDFGAKGNGAADDTQAFQKAWKTACSSSGALVLLVPKKNYLVKPITFSGPCKSQLTMQIYGTIEASGDRSVYSKDLNHWIMFDNVRNLLVQGPGTINGNGQIWWQNSCKRKQTKAVTFYKCNNLVVKDLKFQDAQQMHVSFEECTNVQALYLTVTAPETSPNTDGIHVANTQNITISNSNIGTGDDCISIVSGSQNVQASSITCGPGHGISIGSLGKGGSEDHVSQVTVNGAKISGTTNGIRIKTWQGGSGMASDIAFQNIEMNDVTNPIIIDQNYCDTSDEGQCKQQSKAVKVQNVLYQNIRGTSTSKDAITFDCSKSIPCQGIVLQNVQLDKGAECSNVNLAYKGNVSPRCA</sequence>
<feature type="signal peptide" evidence="13">
    <location>
        <begin position="1"/>
        <end position="24"/>
    </location>
</feature>
<proteinExistence type="inferred from homology"/>
<keyword evidence="4" id="KW-0134">Cell wall</keyword>
<organism evidence="14 15">
    <name type="scientific">Rosa chinensis</name>
    <name type="common">China rose</name>
    <dbReference type="NCBI Taxonomy" id="74649"/>
    <lineage>
        <taxon>Eukaryota</taxon>
        <taxon>Viridiplantae</taxon>
        <taxon>Streptophyta</taxon>
        <taxon>Embryophyta</taxon>
        <taxon>Tracheophyta</taxon>
        <taxon>Spermatophyta</taxon>
        <taxon>Magnoliopsida</taxon>
        <taxon>eudicotyledons</taxon>
        <taxon>Gunneridae</taxon>
        <taxon>Pentapetalae</taxon>
        <taxon>rosids</taxon>
        <taxon>fabids</taxon>
        <taxon>Rosales</taxon>
        <taxon>Rosaceae</taxon>
        <taxon>Rosoideae</taxon>
        <taxon>Rosoideae incertae sedis</taxon>
        <taxon>Rosa</taxon>
    </lineage>
</organism>
<protein>
    <recommendedName>
        <fullName evidence="3">endo-polygalacturonase</fullName>
        <ecNumber evidence="3">3.2.1.15</ecNumber>
    </recommendedName>
</protein>
<dbReference type="InterPro" id="IPR011050">
    <property type="entry name" value="Pectin_lyase_fold/virulence"/>
</dbReference>
<dbReference type="InterPro" id="IPR012334">
    <property type="entry name" value="Pectin_lyas_fold"/>
</dbReference>
<evidence type="ECO:0000256" key="1">
    <source>
        <dbReference type="ARBA" id="ARBA00004191"/>
    </source>
</evidence>
<comment type="catalytic activity">
    <reaction evidence="10">
        <text>(1,4-alpha-D-galacturonosyl)n+m + H2O = (1,4-alpha-D-galacturonosyl)n + (1,4-alpha-D-galacturonosyl)m.</text>
        <dbReference type="EC" id="3.2.1.15"/>
    </reaction>
</comment>
<accession>A0A2P6PV21</accession>
<dbReference type="PANTHER" id="PTHR31375">
    <property type="match status" value="1"/>
</dbReference>
<evidence type="ECO:0000256" key="5">
    <source>
        <dbReference type="ARBA" id="ARBA00022525"/>
    </source>
</evidence>
<feature type="active site" evidence="11">
    <location>
        <position position="296"/>
    </location>
</feature>
<dbReference type="Gramene" id="PRQ25772">
    <property type="protein sequence ID" value="PRQ25772"/>
    <property type="gene ID" value="RchiOBHm_Chr6g0287311"/>
</dbReference>
<dbReference type="STRING" id="74649.A0A2P6PV21"/>
<feature type="chain" id="PRO_5015176718" description="endo-polygalacturonase" evidence="13">
    <location>
        <begin position="25"/>
        <end position="442"/>
    </location>
</feature>
<dbReference type="AlphaFoldDB" id="A0A2P6PV21"/>
<evidence type="ECO:0000256" key="12">
    <source>
        <dbReference type="RuleBase" id="RU361169"/>
    </source>
</evidence>
<keyword evidence="5" id="KW-0964">Secreted</keyword>
<evidence type="ECO:0000313" key="14">
    <source>
        <dbReference type="EMBL" id="PRQ25772.1"/>
    </source>
</evidence>
<evidence type="ECO:0000256" key="4">
    <source>
        <dbReference type="ARBA" id="ARBA00022512"/>
    </source>
</evidence>
<evidence type="ECO:0000256" key="10">
    <source>
        <dbReference type="ARBA" id="ARBA00034074"/>
    </source>
</evidence>
<dbReference type="EC" id="3.2.1.15" evidence="3"/>
<dbReference type="GO" id="GO:0009830">
    <property type="term" value="P:cell wall modification involved in abscission"/>
    <property type="evidence" value="ECO:0007669"/>
    <property type="project" value="UniProtKB-ARBA"/>
</dbReference>
<evidence type="ECO:0000256" key="9">
    <source>
        <dbReference type="ARBA" id="ARBA00023316"/>
    </source>
</evidence>
<dbReference type="Pfam" id="PF00295">
    <property type="entry name" value="Glyco_hydro_28"/>
    <property type="match status" value="1"/>
</dbReference>
<dbReference type="GO" id="GO:0010047">
    <property type="term" value="P:fruit dehiscence"/>
    <property type="evidence" value="ECO:0007669"/>
    <property type="project" value="UniProtKB-ARBA"/>
</dbReference>
<keyword evidence="8 12" id="KW-0326">Glycosidase</keyword>
<comment type="subcellular location">
    <subcellularLocation>
        <location evidence="1">Secreted</location>
        <location evidence="1">Cell wall</location>
    </subcellularLocation>
</comment>
<evidence type="ECO:0000256" key="11">
    <source>
        <dbReference type="PROSITE-ProRule" id="PRU10052"/>
    </source>
</evidence>
<evidence type="ECO:0000256" key="8">
    <source>
        <dbReference type="ARBA" id="ARBA00023295"/>
    </source>
</evidence>
<dbReference type="FunFam" id="2.160.20.10:FF:000028">
    <property type="entry name" value="Polygalacturonase QRT2"/>
    <property type="match status" value="1"/>
</dbReference>
<name>A0A2P6PV21_ROSCH</name>
<dbReference type="PROSITE" id="PS00502">
    <property type="entry name" value="POLYGALACTURONASE"/>
    <property type="match status" value="1"/>
</dbReference>
<keyword evidence="9" id="KW-0961">Cell wall biogenesis/degradation</keyword>
<dbReference type="InterPro" id="IPR000743">
    <property type="entry name" value="Glyco_hydro_28"/>
</dbReference>
<dbReference type="GO" id="GO:0004650">
    <property type="term" value="F:polygalacturonase activity"/>
    <property type="evidence" value="ECO:0007669"/>
    <property type="project" value="UniProtKB-EC"/>
</dbReference>
<reference evidence="14 15" key="1">
    <citation type="journal article" date="2018" name="Nat. Genet.">
        <title>The Rosa genome provides new insights in the design of modern roses.</title>
        <authorList>
            <person name="Bendahmane M."/>
        </authorList>
    </citation>
    <scope>NUCLEOTIDE SEQUENCE [LARGE SCALE GENOMIC DNA]</scope>
    <source>
        <strain evidence="15">cv. Old Blush</strain>
    </source>
</reference>
<evidence type="ECO:0000256" key="3">
    <source>
        <dbReference type="ARBA" id="ARBA00012736"/>
    </source>
</evidence>
<dbReference type="Proteomes" id="UP000238479">
    <property type="component" value="Chromosome 6"/>
</dbReference>
<dbReference type="OMA" id="INQCYST"/>
<evidence type="ECO:0000313" key="15">
    <source>
        <dbReference type="Proteomes" id="UP000238479"/>
    </source>
</evidence>
<comment type="similarity">
    <text evidence="2 12">Belongs to the glycosyl hydrolase 28 family.</text>
</comment>
<evidence type="ECO:0000256" key="13">
    <source>
        <dbReference type="SAM" id="SignalP"/>
    </source>
</evidence>
<keyword evidence="15" id="KW-1185">Reference proteome</keyword>
<dbReference type="GO" id="GO:0005975">
    <property type="term" value="P:carbohydrate metabolic process"/>
    <property type="evidence" value="ECO:0007669"/>
    <property type="project" value="InterPro"/>
</dbReference>